<dbReference type="InterPro" id="IPR008900">
    <property type="entry name" value="Zot_N"/>
</dbReference>
<evidence type="ECO:0000313" key="2">
    <source>
        <dbReference type="EMBL" id="KGR89636.1"/>
    </source>
</evidence>
<name>A0A0A3IY28_9BACI</name>
<dbReference type="InterPro" id="IPR027417">
    <property type="entry name" value="P-loop_NTPase"/>
</dbReference>
<dbReference type="Proteomes" id="UP000030437">
    <property type="component" value="Unassembled WGS sequence"/>
</dbReference>
<evidence type="ECO:0000259" key="1">
    <source>
        <dbReference type="Pfam" id="PF05707"/>
    </source>
</evidence>
<keyword evidence="3" id="KW-1185">Reference proteome</keyword>
<sequence>MLIDEAGRWFNSREWKDFPHEVFDLFTMHRHVKMDLFIAVQSFARIDKSLREVVELVYWATNRSYLPYHKYYGYYDLEKLGSMKKDHHVMHITWKSKRLRNYYDTFSMKEKFAHKPMVPLNKWSDRDLTRKEKVQLWTKHRKLRTMVKIKRLRRQMTARFNRSSD</sequence>
<protein>
    <recommendedName>
        <fullName evidence="1">Zona occludens toxin N-terminal domain-containing protein</fullName>
    </recommendedName>
</protein>
<evidence type="ECO:0000313" key="3">
    <source>
        <dbReference type="Proteomes" id="UP000030437"/>
    </source>
</evidence>
<dbReference type="AlphaFoldDB" id="A0A0A3IY28"/>
<feature type="domain" description="Zona occludens toxin N-terminal" evidence="1">
    <location>
        <begin position="2"/>
        <end position="80"/>
    </location>
</feature>
<accession>A0A0A3IY28</accession>
<reference evidence="2 3" key="1">
    <citation type="submission" date="2014-02" db="EMBL/GenBank/DDBJ databases">
        <title>Draft genome sequence of Lysinibacillus odysseyi NBRC 100172.</title>
        <authorList>
            <person name="Zhang F."/>
            <person name="Wang G."/>
            <person name="Zhang L."/>
        </authorList>
    </citation>
    <scope>NUCLEOTIDE SEQUENCE [LARGE SCALE GENOMIC DNA]</scope>
    <source>
        <strain evidence="2 3">NBRC 100172</strain>
    </source>
</reference>
<dbReference type="EMBL" id="JPVP01000015">
    <property type="protein sequence ID" value="KGR89636.1"/>
    <property type="molecule type" value="Genomic_DNA"/>
</dbReference>
<proteinExistence type="predicted"/>
<comment type="caution">
    <text evidence="2">The sequence shown here is derived from an EMBL/GenBank/DDBJ whole genome shotgun (WGS) entry which is preliminary data.</text>
</comment>
<dbReference type="Pfam" id="PF05707">
    <property type="entry name" value="Zot"/>
    <property type="match status" value="1"/>
</dbReference>
<gene>
    <name evidence="2" type="ORF">CD32_00195</name>
</gene>
<organism evidence="2 3">
    <name type="scientific">Lysinibacillus odysseyi 34hs-1 = NBRC 100172</name>
    <dbReference type="NCBI Taxonomy" id="1220589"/>
    <lineage>
        <taxon>Bacteria</taxon>
        <taxon>Bacillati</taxon>
        <taxon>Bacillota</taxon>
        <taxon>Bacilli</taxon>
        <taxon>Bacillales</taxon>
        <taxon>Bacillaceae</taxon>
        <taxon>Lysinibacillus</taxon>
    </lineage>
</organism>
<dbReference type="Gene3D" id="3.40.50.300">
    <property type="entry name" value="P-loop containing nucleotide triphosphate hydrolases"/>
    <property type="match status" value="1"/>
</dbReference>